<feature type="region of interest" description="Disordered" evidence="1">
    <location>
        <begin position="209"/>
        <end position="228"/>
    </location>
</feature>
<feature type="compositionally biased region" description="Polar residues" evidence="1">
    <location>
        <begin position="144"/>
        <end position="156"/>
    </location>
</feature>
<accession>A0A9W9P3L2</accession>
<reference evidence="2" key="2">
    <citation type="journal article" date="2023" name="IMA Fungus">
        <title>Comparative genomic study of the Penicillium genus elucidates a diverse pangenome and 15 lateral gene transfer events.</title>
        <authorList>
            <person name="Petersen C."/>
            <person name="Sorensen T."/>
            <person name="Nielsen M.R."/>
            <person name="Sondergaard T.E."/>
            <person name="Sorensen J.L."/>
            <person name="Fitzpatrick D.A."/>
            <person name="Frisvad J.C."/>
            <person name="Nielsen K.L."/>
        </authorList>
    </citation>
    <scope>NUCLEOTIDE SEQUENCE</scope>
    <source>
        <strain evidence="2">IBT 23319</strain>
    </source>
</reference>
<dbReference type="Proteomes" id="UP001147733">
    <property type="component" value="Unassembled WGS sequence"/>
</dbReference>
<evidence type="ECO:0000313" key="2">
    <source>
        <dbReference type="EMBL" id="KAJ5234768.1"/>
    </source>
</evidence>
<comment type="caution">
    <text evidence="2">The sequence shown here is derived from an EMBL/GenBank/DDBJ whole genome shotgun (WGS) entry which is preliminary data.</text>
</comment>
<proteinExistence type="predicted"/>
<sequence>MKFQVPGYEEDTNNGFDPNNEFGPPLFHSVRPELERSPPPRIHTPIPRPNAGRAIFLGLEDSRPFRRNIGLSTTLSPIESLSSDASDPERLTMDIPKQLQQKVTEACEGPTKRRLRLKRERSIDDSVFGGSSIFSLDDAVSEQGAGSDTPPTTFPQNDVDDPPDLHIPRSLRSSSTLKAPVEGTDDCSGVNPNDVANHSFILNEFSNSRSTSATIRERSGTETPDTIPVELYHNDSEAQSDTQAEDDTQVFHDAQNDLSGLVQVSTQSQSNDQDGIRSNAHLKCLVDNTDLAVRLDTIEEMFFQARRREFLRTKKMEAAQQVRYDSLKRENIRLSEEIVKLNQENYRLRQHITPASREVQSFTQSLRQIRDILKQHYLCYQHSHRILMDLEERTTEKFVNFLKNNNDNPIDHKFEPQGYFEICKAIEDSQRDSEIFRFLFDNPMRASIGAPPRMR</sequence>
<feature type="region of interest" description="Disordered" evidence="1">
    <location>
        <begin position="1"/>
        <end position="49"/>
    </location>
</feature>
<keyword evidence="3" id="KW-1185">Reference proteome</keyword>
<dbReference type="GeneID" id="81382023"/>
<gene>
    <name evidence="2" type="ORF">N7469_003936</name>
</gene>
<protein>
    <submittedName>
        <fullName evidence="2">Uncharacterized protein</fullName>
    </submittedName>
</protein>
<name>A0A9W9P3L2_PENCI</name>
<dbReference type="RefSeq" id="XP_056502268.1">
    <property type="nucleotide sequence ID" value="XM_056642856.1"/>
</dbReference>
<dbReference type="OrthoDB" id="10507108at2759"/>
<feature type="region of interest" description="Disordered" evidence="1">
    <location>
        <begin position="140"/>
        <end position="192"/>
    </location>
</feature>
<evidence type="ECO:0000313" key="3">
    <source>
        <dbReference type="Proteomes" id="UP001147733"/>
    </source>
</evidence>
<dbReference type="EMBL" id="JAPQKT010000003">
    <property type="protein sequence ID" value="KAJ5234768.1"/>
    <property type="molecule type" value="Genomic_DNA"/>
</dbReference>
<evidence type="ECO:0000256" key="1">
    <source>
        <dbReference type="SAM" id="MobiDB-lite"/>
    </source>
</evidence>
<dbReference type="AlphaFoldDB" id="A0A9W9P3L2"/>
<reference evidence="2" key="1">
    <citation type="submission" date="2022-11" db="EMBL/GenBank/DDBJ databases">
        <authorList>
            <person name="Petersen C."/>
        </authorList>
    </citation>
    <scope>NUCLEOTIDE SEQUENCE</scope>
    <source>
        <strain evidence="2">IBT 23319</strain>
    </source>
</reference>
<organism evidence="2 3">
    <name type="scientific">Penicillium citrinum</name>
    <dbReference type="NCBI Taxonomy" id="5077"/>
    <lineage>
        <taxon>Eukaryota</taxon>
        <taxon>Fungi</taxon>
        <taxon>Dikarya</taxon>
        <taxon>Ascomycota</taxon>
        <taxon>Pezizomycotina</taxon>
        <taxon>Eurotiomycetes</taxon>
        <taxon>Eurotiomycetidae</taxon>
        <taxon>Eurotiales</taxon>
        <taxon>Aspergillaceae</taxon>
        <taxon>Penicillium</taxon>
    </lineage>
</organism>
<feature type="compositionally biased region" description="Pro residues" evidence="1">
    <location>
        <begin position="39"/>
        <end position="48"/>
    </location>
</feature>